<proteinExistence type="predicted"/>
<evidence type="ECO:0000313" key="3">
    <source>
        <dbReference type="Proteomes" id="UP000193642"/>
    </source>
</evidence>
<gene>
    <name evidence="2" type="ORF">BCR33DRAFT_38532</name>
</gene>
<evidence type="ECO:0000256" key="1">
    <source>
        <dbReference type="SAM" id="MobiDB-lite"/>
    </source>
</evidence>
<name>A0A1Y2CNE4_9FUNG</name>
<protein>
    <recommendedName>
        <fullName evidence="4">6-phosphofructo-2-kinase domain-containing protein</fullName>
    </recommendedName>
</protein>
<evidence type="ECO:0008006" key="4">
    <source>
        <dbReference type="Google" id="ProtNLM"/>
    </source>
</evidence>
<reference evidence="2 3" key="1">
    <citation type="submission" date="2016-07" db="EMBL/GenBank/DDBJ databases">
        <title>Pervasive Adenine N6-methylation of Active Genes in Fungi.</title>
        <authorList>
            <consortium name="DOE Joint Genome Institute"/>
            <person name="Mondo S.J."/>
            <person name="Dannebaum R.O."/>
            <person name="Kuo R.C."/>
            <person name="Labutti K."/>
            <person name="Haridas S."/>
            <person name="Kuo A."/>
            <person name="Salamov A."/>
            <person name="Ahrendt S.R."/>
            <person name="Lipzen A."/>
            <person name="Sullivan W."/>
            <person name="Andreopoulos W.B."/>
            <person name="Clum A."/>
            <person name="Lindquist E."/>
            <person name="Daum C."/>
            <person name="Ramamoorthy G.K."/>
            <person name="Gryganskyi A."/>
            <person name="Culley D."/>
            <person name="Magnuson J.K."/>
            <person name="James T.Y."/>
            <person name="O'Malley M.A."/>
            <person name="Stajich J.E."/>
            <person name="Spatafora J.W."/>
            <person name="Visel A."/>
            <person name="Grigoriev I.V."/>
        </authorList>
    </citation>
    <scope>NUCLEOTIDE SEQUENCE [LARGE SCALE GENOMIC DNA]</scope>
    <source>
        <strain evidence="2 3">JEL800</strain>
    </source>
</reference>
<organism evidence="2 3">
    <name type="scientific">Rhizoclosmatium globosum</name>
    <dbReference type="NCBI Taxonomy" id="329046"/>
    <lineage>
        <taxon>Eukaryota</taxon>
        <taxon>Fungi</taxon>
        <taxon>Fungi incertae sedis</taxon>
        <taxon>Chytridiomycota</taxon>
        <taxon>Chytridiomycota incertae sedis</taxon>
        <taxon>Chytridiomycetes</taxon>
        <taxon>Chytridiales</taxon>
        <taxon>Chytriomycetaceae</taxon>
        <taxon>Rhizoclosmatium</taxon>
    </lineage>
</organism>
<feature type="region of interest" description="Disordered" evidence="1">
    <location>
        <begin position="27"/>
        <end position="76"/>
    </location>
</feature>
<accession>A0A1Y2CNE4</accession>
<keyword evidence="3" id="KW-1185">Reference proteome</keyword>
<sequence length="121" mass="13245">MQTQARPIPVTSPRNVRLAASFSFEGNSIFPRSSTPPSLPRTPVTLHSASEDSDLQNHLSLPAPMPRSSLTKRTTRDPLALRNELGPKLVIVMCGLPARGKSCKSIGFAMSHLSALVWNWR</sequence>
<evidence type="ECO:0000313" key="2">
    <source>
        <dbReference type="EMBL" id="ORY48559.1"/>
    </source>
</evidence>
<comment type="caution">
    <text evidence="2">The sequence shown here is derived from an EMBL/GenBank/DDBJ whole genome shotgun (WGS) entry which is preliminary data.</text>
</comment>
<dbReference type="AlphaFoldDB" id="A0A1Y2CNE4"/>
<feature type="compositionally biased region" description="Low complexity" evidence="1">
    <location>
        <begin position="31"/>
        <end position="46"/>
    </location>
</feature>
<dbReference type="EMBL" id="MCGO01000011">
    <property type="protein sequence ID" value="ORY48559.1"/>
    <property type="molecule type" value="Genomic_DNA"/>
</dbReference>
<dbReference type="Proteomes" id="UP000193642">
    <property type="component" value="Unassembled WGS sequence"/>
</dbReference>